<comment type="caution">
    <text evidence="2">The sequence shown here is derived from an EMBL/GenBank/DDBJ whole genome shotgun (WGS) entry which is preliminary data.</text>
</comment>
<evidence type="ECO:0000313" key="2">
    <source>
        <dbReference type="EMBL" id="MPD00156.1"/>
    </source>
</evidence>
<evidence type="ECO:0000256" key="1">
    <source>
        <dbReference type="SAM" id="MobiDB-lite"/>
    </source>
</evidence>
<dbReference type="AlphaFoldDB" id="A0A5B7JZU5"/>
<sequence>MFWGDHCAVKQVTHTGATRPDQSRLDQSRHQTQATPRPGDPTEASQVTHQKSGAWFPQIVIRQTTYETITAKRRSPYTLKLSPQR</sequence>
<dbReference type="EMBL" id="VSRR010121673">
    <property type="protein sequence ID" value="MPD00156.1"/>
    <property type="molecule type" value="Genomic_DNA"/>
</dbReference>
<dbReference type="Proteomes" id="UP000324222">
    <property type="component" value="Unassembled WGS sequence"/>
</dbReference>
<reference evidence="2 3" key="1">
    <citation type="submission" date="2019-05" db="EMBL/GenBank/DDBJ databases">
        <title>Another draft genome of Portunus trituberculatus and its Hox gene families provides insights of decapod evolution.</title>
        <authorList>
            <person name="Jeong J.-H."/>
            <person name="Song I."/>
            <person name="Kim S."/>
            <person name="Choi T."/>
            <person name="Kim D."/>
            <person name="Ryu S."/>
            <person name="Kim W."/>
        </authorList>
    </citation>
    <scope>NUCLEOTIDE SEQUENCE [LARGE SCALE GENOMIC DNA]</scope>
    <source>
        <tissue evidence="2">Muscle</tissue>
    </source>
</reference>
<protein>
    <submittedName>
        <fullName evidence="2">Uncharacterized protein</fullName>
    </submittedName>
</protein>
<proteinExistence type="predicted"/>
<keyword evidence="3" id="KW-1185">Reference proteome</keyword>
<gene>
    <name evidence="2" type="ORF">E2C01_095611</name>
</gene>
<feature type="region of interest" description="Disordered" evidence="1">
    <location>
        <begin position="11"/>
        <end position="51"/>
    </location>
</feature>
<accession>A0A5B7JZU5</accession>
<evidence type="ECO:0000313" key="3">
    <source>
        <dbReference type="Proteomes" id="UP000324222"/>
    </source>
</evidence>
<organism evidence="2 3">
    <name type="scientific">Portunus trituberculatus</name>
    <name type="common">Swimming crab</name>
    <name type="synonym">Neptunus trituberculatus</name>
    <dbReference type="NCBI Taxonomy" id="210409"/>
    <lineage>
        <taxon>Eukaryota</taxon>
        <taxon>Metazoa</taxon>
        <taxon>Ecdysozoa</taxon>
        <taxon>Arthropoda</taxon>
        <taxon>Crustacea</taxon>
        <taxon>Multicrustacea</taxon>
        <taxon>Malacostraca</taxon>
        <taxon>Eumalacostraca</taxon>
        <taxon>Eucarida</taxon>
        <taxon>Decapoda</taxon>
        <taxon>Pleocyemata</taxon>
        <taxon>Brachyura</taxon>
        <taxon>Eubrachyura</taxon>
        <taxon>Portunoidea</taxon>
        <taxon>Portunidae</taxon>
        <taxon>Portuninae</taxon>
        <taxon>Portunus</taxon>
    </lineage>
</organism>
<name>A0A5B7JZU5_PORTR</name>